<dbReference type="EMBL" id="JAFFQI010000189">
    <property type="protein sequence ID" value="MCD0266592.1"/>
    <property type="molecule type" value="Genomic_DNA"/>
</dbReference>
<dbReference type="PANTHER" id="PTHR22674">
    <property type="entry name" value="NTPASE, KAP FAMILY P-LOOP DOMAIN-CONTAINING 1"/>
    <property type="match status" value="1"/>
</dbReference>
<organism evidence="2 3">
    <name type="scientific">Xanthomonas melonis</name>
    <dbReference type="NCBI Taxonomy" id="56456"/>
    <lineage>
        <taxon>Bacteria</taxon>
        <taxon>Pseudomonadati</taxon>
        <taxon>Pseudomonadota</taxon>
        <taxon>Gammaproteobacteria</taxon>
        <taxon>Lysobacterales</taxon>
        <taxon>Lysobacteraceae</taxon>
        <taxon>Xanthomonas</taxon>
    </lineage>
</organism>
<dbReference type="InterPro" id="IPR052754">
    <property type="entry name" value="NTPase_KAP_P-loop"/>
</dbReference>
<dbReference type="PANTHER" id="PTHR22674:SF6">
    <property type="entry name" value="NTPASE KAP FAMILY P-LOOP DOMAIN-CONTAINING PROTEIN 1"/>
    <property type="match status" value="1"/>
</dbReference>
<evidence type="ECO:0000259" key="1">
    <source>
        <dbReference type="Pfam" id="PF07693"/>
    </source>
</evidence>
<reference evidence="2" key="1">
    <citation type="submission" date="2021-02" db="EMBL/GenBank/DDBJ databases">
        <title>Copper resistance gene diversity in local Xanthomonas species at agrochemical polluted sites in Trinidad, Trinidad and Tobago.</title>
        <authorList>
            <person name="Ramnarine S.D.B.J."/>
            <person name="Ramsubhag A."/>
            <person name="Jayaraman J."/>
        </authorList>
    </citation>
    <scope>NUCLEOTIDE SEQUENCE</scope>
    <source>
        <strain evidence="2">CaNP6A</strain>
    </source>
</reference>
<dbReference type="InterPro" id="IPR011646">
    <property type="entry name" value="KAP_P-loop"/>
</dbReference>
<accession>A0ABS8NUJ1</accession>
<dbReference type="Proteomes" id="UP001430396">
    <property type="component" value="Unassembled WGS sequence"/>
</dbReference>
<evidence type="ECO:0000313" key="2">
    <source>
        <dbReference type="EMBL" id="MCD0266592.1"/>
    </source>
</evidence>
<name>A0ABS8NUJ1_9XANT</name>
<protein>
    <recommendedName>
        <fullName evidence="1">KAP NTPase domain-containing protein</fullName>
    </recommendedName>
</protein>
<evidence type="ECO:0000313" key="3">
    <source>
        <dbReference type="Proteomes" id="UP001430396"/>
    </source>
</evidence>
<comment type="caution">
    <text evidence="2">The sequence shown here is derived from an EMBL/GenBank/DDBJ whole genome shotgun (WGS) entry which is preliminary data.</text>
</comment>
<dbReference type="Gene3D" id="3.40.50.300">
    <property type="entry name" value="P-loop containing nucleotide triphosphate hydrolases"/>
    <property type="match status" value="1"/>
</dbReference>
<dbReference type="InterPro" id="IPR027417">
    <property type="entry name" value="P-loop_NTPase"/>
</dbReference>
<gene>
    <name evidence="2" type="ORF">JWH11_09095</name>
</gene>
<dbReference type="RefSeq" id="WP_230439716.1">
    <property type="nucleotide sequence ID" value="NZ_JAFFQH010000172.1"/>
</dbReference>
<keyword evidence="3" id="KW-1185">Reference proteome</keyword>
<feature type="domain" description="KAP NTPase" evidence="1">
    <location>
        <begin position="32"/>
        <end position="247"/>
    </location>
</feature>
<dbReference type="SUPFAM" id="SSF52540">
    <property type="entry name" value="P-loop containing nucleoside triphosphate hydrolases"/>
    <property type="match status" value="1"/>
</dbReference>
<dbReference type="Pfam" id="PF07693">
    <property type="entry name" value="KAP_NTPase"/>
    <property type="match status" value="1"/>
</dbReference>
<sequence length="465" mass="52935">MVVMLNDRPTIKDRLNREQVVLAKAQRILSCMAPVTFGVHGDWGAGKTSFLKQLRYALDQSSDADDEFPSPTLKALSAKSKVVTVWFEAWRYQHEPAPVIALIQEIRRSVTAAAKAKKKVKKLSEVAFRTVLYSLDDAAKLLRLEAMPLGPGRIQEIGENYEKENLQQRLGSDGIQAHLEQAIAMVLDGLGAKDGRLVVFIDDLDRCSPESAFRLLEGLKIYLTVSRCVFVIGMNHQLVVDSISSCIPSASFPEDVPSKSAYAKMRAEAYLEKICTSIERLVPVSDPLRIVREWTSSNELREDLMRYQVAPESVQNFLPPNPRRIKAFVNELQRNYHALRDSRENPFVLGEIAALIIISYIYQFHSELFQRWQFNPGFLTYLRRWILSSDPKSPVEWPSYLTCLELPIRYKKSEQTEPLVRYERESMYPDPYAPNIFWIAPLVADGGVTERIATEIFEKLYGTGV</sequence>
<proteinExistence type="predicted"/>